<evidence type="ECO:0000313" key="7">
    <source>
        <dbReference type="Proteomes" id="UP001218188"/>
    </source>
</evidence>
<dbReference type="InterPro" id="IPR058886">
    <property type="entry name" value="SWIB_eIF2D"/>
</dbReference>
<dbReference type="SUPFAM" id="SSF47592">
    <property type="entry name" value="SWIB/MDM2 domain"/>
    <property type="match status" value="1"/>
</dbReference>
<dbReference type="InterPro" id="IPR048248">
    <property type="entry name" value="PUA_eIF2d-like"/>
</dbReference>
<evidence type="ECO:0000256" key="1">
    <source>
        <dbReference type="ARBA" id="ARBA00010359"/>
    </source>
</evidence>
<dbReference type="InterPro" id="IPR048247">
    <property type="entry name" value="eIF2D_N"/>
</dbReference>
<feature type="domain" description="DM2" evidence="5">
    <location>
        <begin position="399"/>
        <end position="494"/>
    </location>
</feature>
<dbReference type="Pfam" id="PF26291">
    <property type="entry name" value="SWIB_eIF2D"/>
    <property type="match status" value="1"/>
</dbReference>
<name>A0AAD6XDD7_9AGAR</name>
<dbReference type="PROSITE" id="PS50890">
    <property type="entry name" value="PUA"/>
    <property type="match status" value="1"/>
</dbReference>
<dbReference type="Pfam" id="PF25304">
    <property type="entry name" value="WHD_eIF2D"/>
    <property type="match status" value="1"/>
</dbReference>
<dbReference type="SUPFAM" id="SSF88697">
    <property type="entry name" value="PUA domain-like"/>
    <property type="match status" value="1"/>
</dbReference>
<keyword evidence="2" id="KW-0963">Cytoplasm</keyword>
<dbReference type="InterPro" id="IPR001950">
    <property type="entry name" value="SUI1"/>
</dbReference>
<organism evidence="6 7">
    <name type="scientific">Mycena alexandri</name>
    <dbReference type="NCBI Taxonomy" id="1745969"/>
    <lineage>
        <taxon>Eukaryota</taxon>
        <taxon>Fungi</taxon>
        <taxon>Dikarya</taxon>
        <taxon>Basidiomycota</taxon>
        <taxon>Agaricomycotina</taxon>
        <taxon>Agaricomycetes</taxon>
        <taxon>Agaricomycetidae</taxon>
        <taxon>Agaricales</taxon>
        <taxon>Marasmiineae</taxon>
        <taxon>Mycenaceae</taxon>
        <taxon>Mycena</taxon>
    </lineage>
</organism>
<evidence type="ECO:0000259" key="5">
    <source>
        <dbReference type="PROSITE" id="PS51925"/>
    </source>
</evidence>
<keyword evidence="6" id="KW-0396">Initiation factor</keyword>
<evidence type="ECO:0000256" key="2">
    <source>
        <dbReference type="ARBA" id="ARBA00022490"/>
    </source>
</evidence>
<dbReference type="Proteomes" id="UP001218188">
    <property type="component" value="Unassembled WGS sequence"/>
</dbReference>
<dbReference type="InterPro" id="IPR041366">
    <property type="entry name" value="Pre-PUA"/>
</dbReference>
<dbReference type="NCBIfam" id="TIGR00451">
    <property type="entry name" value="unchar_dom_2"/>
    <property type="match status" value="1"/>
</dbReference>
<evidence type="ECO:0000256" key="3">
    <source>
        <dbReference type="SAM" id="MobiDB-lite"/>
    </source>
</evidence>
<dbReference type="InterPro" id="IPR015947">
    <property type="entry name" value="PUA-like_sf"/>
</dbReference>
<dbReference type="EMBL" id="JARJCM010000018">
    <property type="protein sequence ID" value="KAJ7041154.1"/>
    <property type="molecule type" value="Genomic_DNA"/>
</dbReference>
<dbReference type="PANTHER" id="PTHR12217">
    <property type="entry name" value="EUKARYOTIC TRANSLATION INITIATION FACTOR 2D"/>
    <property type="match status" value="1"/>
</dbReference>
<comment type="similarity">
    <text evidence="1">Belongs to the eIF2D family.</text>
</comment>
<dbReference type="InterPro" id="IPR057429">
    <property type="entry name" value="WH_eIF2D"/>
</dbReference>
<dbReference type="PROSITE" id="PS51925">
    <property type="entry name" value="SWIB_MDM2"/>
    <property type="match status" value="1"/>
</dbReference>
<dbReference type="Gene3D" id="3.10.400.20">
    <property type="match status" value="1"/>
</dbReference>
<dbReference type="GO" id="GO:0003723">
    <property type="term" value="F:RNA binding"/>
    <property type="evidence" value="ECO:0007669"/>
    <property type="project" value="InterPro"/>
</dbReference>
<dbReference type="Pfam" id="PF17832">
    <property type="entry name" value="Pre-PUA"/>
    <property type="match status" value="1"/>
</dbReference>
<dbReference type="GO" id="GO:0001731">
    <property type="term" value="P:formation of translation preinitiation complex"/>
    <property type="evidence" value="ECO:0007669"/>
    <property type="project" value="InterPro"/>
</dbReference>
<proteinExistence type="inferred from homology"/>
<dbReference type="SUPFAM" id="SSF55159">
    <property type="entry name" value="eIF1-like"/>
    <property type="match status" value="1"/>
</dbReference>
<dbReference type="AlphaFoldDB" id="A0AAD6XDD7"/>
<dbReference type="CDD" id="cd21156">
    <property type="entry name" value="PUA_eIF2d-like"/>
    <property type="match status" value="1"/>
</dbReference>
<comment type="caution">
    <text evidence="6">The sequence shown here is derived from an EMBL/GenBank/DDBJ whole genome shotgun (WGS) entry which is preliminary data.</text>
</comment>
<evidence type="ECO:0000313" key="6">
    <source>
        <dbReference type="EMBL" id="KAJ7041154.1"/>
    </source>
</evidence>
<dbReference type="InterPro" id="IPR036885">
    <property type="entry name" value="SWIB_MDM2_dom_sf"/>
</dbReference>
<accession>A0AAD6XDD7</accession>
<feature type="domain" description="SUI1" evidence="4">
    <location>
        <begin position="523"/>
        <end position="597"/>
    </location>
</feature>
<protein>
    <submittedName>
        <fullName evidence="6">Eukaryotic translation initiation factor SUI1 family protein</fullName>
    </submittedName>
</protein>
<sequence length="612" mass="66498">MFKKPLSTLKTSAPLRSSDRRKLKQRVISSFELSPEDGDVLVPEGILSVKFSTHLNEPGVAYLAPEGDPVWFTLGKGSEDLIPTVYTLWKRPKLLPFLSTPAAVIPVLVGGADLMIPGVIHLTPSLNEGQLVSISQYTHGENPTLSSPLAVGRMALASDKIQEGRQEKGKAVYVLHAWKDHLFSMGSKPDVPEAAPFSLEPEPVLASPSRSDEAADKASPPPPSEDPDLPEELPAAPLPTAPAYTPNEVSTLLHTSLLQALSTVLSELQSSSFPIPASSFLSTYVLPYRPAFPSSIVPSESDSPNPQDITIKTSGHKSLTAFLRSAEKASLLTLKNPPKHGQQTEVMVTTVNASHPSVTAHRAYVTVKDVETRVAKKAQREERLKEAQQDSGHWVEVKELWKPHLRSVELFEAFGGSAKTLYELTEVRTLLNEYITAETLVNPREQAYINLDSLLSDTVTPTPKAKTKTKGKGTETSAAAAAPVEFMKRDELTKGVLEQMQSWHEVKAPEKDPVVKKGALKPIQVVVKIRQGRKASTLVSGFEPFLVLDGEEMAEDLRKICAGATSVSPRGGGVPGLEVLVQGQQSKVVFTYLTEKGIPKKWIEVVDLVGKK</sequence>
<dbReference type="InterPro" id="IPR036877">
    <property type="entry name" value="SUI1_dom_sf"/>
</dbReference>
<reference evidence="6" key="1">
    <citation type="submission" date="2023-03" db="EMBL/GenBank/DDBJ databases">
        <title>Massive genome expansion in bonnet fungi (Mycena s.s.) driven by repeated elements and novel gene families across ecological guilds.</title>
        <authorList>
            <consortium name="Lawrence Berkeley National Laboratory"/>
            <person name="Harder C.B."/>
            <person name="Miyauchi S."/>
            <person name="Viragh M."/>
            <person name="Kuo A."/>
            <person name="Thoen E."/>
            <person name="Andreopoulos B."/>
            <person name="Lu D."/>
            <person name="Skrede I."/>
            <person name="Drula E."/>
            <person name="Henrissat B."/>
            <person name="Morin E."/>
            <person name="Kohler A."/>
            <person name="Barry K."/>
            <person name="LaButti K."/>
            <person name="Morin E."/>
            <person name="Salamov A."/>
            <person name="Lipzen A."/>
            <person name="Mereny Z."/>
            <person name="Hegedus B."/>
            <person name="Baldrian P."/>
            <person name="Stursova M."/>
            <person name="Weitz H."/>
            <person name="Taylor A."/>
            <person name="Grigoriev I.V."/>
            <person name="Nagy L.G."/>
            <person name="Martin F."/>
            <person name="Kauserud H."/>
        </authorList>
    </citation>
    <scope>NUCLEOTIDE SEQUENCE</scope>
    <source>
        <strain evidence="6">CBHHK200</strain>
    </source>
</reference>
<keyword evidence="6" id="KW-0648">Protein biosynthesis</keyword>
<dbReference type="Gene3D" id="3.30.780.10">
    <property type="entry name" value="SUI1-like domain"/>
    <property type="match status" value="1"/>
</dbReference>
<dbReference type="InterPro" id="IPR004521">
    <property type="entry name" value="Uncharacterised_CHP00451"/>
</dbReference>
<dbReference type="GO" id="GO:0003743">
    <property type="term" value="F:translation initiation factor activity"/>
    <property type="evidence" value="ECO:0007669"/>
    <property type="project" value="UniProtKB-KW"/>
</dbReference>
<dbReference type="InterPro" id="IPR039757">
    <property type="entry name" value="EIF2D"/>
</dbReference>
<dbReference type="InterPro" id="IPR003121">
    <property type="entry name" value="SWIB_MDM2_domain"/>
</dbReference>
<evidence type="ECO:0000259" key="4">
    <source>
        <dbReference type="PROSITE" id="PS50296"/>
    </source>
</evidence>
<feature type="region of interest" description="Disordered" evidence="3">
    <location>
        <begin position="193"/>
        <end position="243"/>
    </location>
</feature>
<dbReference type="CDD" id="cd11608">
    <property type="entry name" value="eIF2D_C"/>
    <property type="match status" value="1"/>
</dbReference>
<dbReference type="CDD" id="cd11610">
    <property type="entry name" value="eIF2D_N"/>
    <property type="match status" value="1"/>
</dbReference>
<dbReference type="PROSITE" id="PS50296">
    <property type="entry name" value="SUI1"/>
    <property type="match status" value="1"/>
</dbReference>
<dbReference type="Pfam" id="PF26292">
    <property type="entry name" value="PUA_elF2D"/>
    <property type="match status" value="1"/>
</dbReference>
<dbReference type="Pfam" id="PF01253">
    <property type="entry name" value="SUI1"/>
    <property type="match status" value="1"/>
</dbReference>
<keyword evidence="7" id="KW-1185">Reference proteome</keyword>
<dbReference type="PANTHER" id="PTHR12217:SF4">
    <property type="entry name" value="EUKARYOTIC TRANSLATION INITIATION FACTOR 2D"/>
    <property type="match status" value="1"/>
</dbReference>
<dbReference type="InterPro" id="IPR039759">
    <property type="entry name" value="eIF2D_SUI1"/>
</dbReference>
<gene>
    <name evidence="6" type="ORF">C8F04DRAFT_1080396</name>
</gene>